<gene>
    <name evidence="2" type="ORF">G5B37_05345</name>
</gene>
<keyword evidence="3" id="KW-1185">Reference proteome</keyword>
<dbReference type="SUPFAM" id="SSF53448">
    <property type="entry name" value="Nucleotide-diphospho-sugar transferases"/>
    <property type="match status" value="1"/>
</dbReference>
<organism evidence="2 3">
    <name type="scientific">Rasiella rasia</name>
    <dbReference type="NCBI Taxonomy" id="2744027"/>
    <lineage>
        <taxon>Bacteria</taxon>
        <taxon>Pseudomonadati</taxon>
        <taxon>Bacteroidota</taxon>
        <taxon>Flavobacteriia</taxon>
        <taxon>Flavobacteriales</taxon>
        <taxon>Flavobacteriaceae</taxon>
        <taxon>Rasiella</taxon>
    </lineage>
</organism>
<proteinExistence type="predicted"/>
<dbReference type="RefSeq" id="WP_164679037.1">
    <property type="nucleotide sequence ID" value="NZ_CP049057.1"/>
</dbReference>
<dbReference type="PANTHER" id="PTHR43179:SF7">
    <property type="entry name" value="RHAMNOSYLTRANSFERASE WBBL"/>
    <property type="match status" value="1"/>
</dbReference>
<dbReference type="Gene3D" id="3.90.550.10">
    <property type="entry name" value="Spore Coat Polysaccharide Biosynthesis Protein SpsA, Chain A"/>
    <property type="match status" value="1"/>
</dbReference>
<dbReference type="KEGG" id="mgel:G5B37_05345"/>
<reference evidence="2 3" key="1">
    <citation type="submission" date="2020-02" db="EMBL/GenBank/DDBJ databases">
        <title>Complete genome sequence of Flavobacteriaceae bacterium.</title>
        <authorList>
            <person name="Kim S.-J."/>
            <person name="Kim Y.-S."/>
            <person name="Kim K.-H."/>
        </authorList>
    </citation>
    <scope>NUCLEOTIDE SEQUENCE [LARGE SCALE GENOMIC DNA]</scope>
    <source>
        <strain evidence="2 3">RR4-40</strain>
    </source>
</reference>
<protein>
    <submittedName>
        <fullName evidence="2">Glycosyltransferase family 2 protein</fullName>
    </submittedName>
</protein>
<dbReference type="PANTHER" id="PTHR43179">
    <property type="entry name" value="RHAMNOSYLTRANSFERASE WBBL"/>
    <property type="match status" value="1"/>
</dbReference>
<dbReference type="Pfam" id="PF00535">
    <property type="entry name" value="Glycos_transf_2"/>
    <property type="match status" value="1"/>
</dbReference>
<evidence type="ECO:0000259" key="1">
    <source>
        <dbReference type="Pfam" id="PF00535"/>
    </source>
</evidence>
<dbReference type="CDD" id="cd04186">
    <property type="entry name" value="GT_2_like_c"/>
    <property type="match status" value="1"/>
</dbReference>
<dbReference type="AlphaFoldDB" id="A0A6G6GK88"/>
<sequence>MKLSVVILNYNVRYFLEQCVRSVERAIGNLDAEIIVIDNASVDGSCAMVAEKFPKVVLIENKENVGFSVANNQAVAVAKGEYVCILNPDTAVAEDTFLKCFQKAEELPKLGAMGVYLLDGTGNFLPESKRNLPTPKASLLKLLGRTKKYYAMGVDPSGEGEIAVLVGAFMFLKRSVYNEVNGFDEDYFMYGEDIDLSYKITQAGYTNYYFGAVDTLHYKGESTKKDAAYLQRFYGAMQIFYKKHFKTNVLLDISVKVGVGLAKLRKKQAISKKKRQVSNPSEAIVITDNIGMLQKLSEVVTVPLKASSKSIFQDGHVSNTMLIFDADYIPYNQIFQVMRQCKNRGNQFRIRPPGCNFILGSDQSDDKGGVLLFS</sequence>
<evidence type="ECO:0000313" key="3">
    <source>
        <dbReference type="Proteomes" id="UP000505306"/>
    </source>
</evidence>
<keyword evidence="2" id="KW-0808">Transferase</keyword>
<accession>A0A6G6GK88</accession>
<name>A0A6G6GK88_9FLAO</name>
<dbReference type="EMBL" id="CP049057">
    <property type="protein sequence ID" value="QIE59006.1"/>
    <property type="molecule type" value="Genomic_DNA"/>
</dbReference>
<feature type="domain" description="Glycosyltransferase 2-like" evidence="1">
    <location>
        <begin position="4"/>
        <end position="179"/>
    </location>
</feature>
<dbReference type="InterPro" id="IPR001173">
    <property type="entry name" value="Glyco_trans_2-like"/>
</dbReference>
<dbReference type="Proteomes" id="UP000505306">
    <property type="component" value="Chromosome"/>
</dbReference>
<evidence type="ECO:0000313" key="2">
    <source>
        <dbReference type="EMBL" id="QIE59006.1"/>
    </source>
</evidence>
<dbReference type="InterPro" id="IPR029044">
    <property type="entry name" value="Nucleotide-diphossugar_trans"/>
</dbReference>
<dbReference type="GO" id="GO:0016740">
    <property type="term" value="F:transferase activity"/>
    <property type="evidence" value="ECO:0007669"/>
    <property type="project" value="UniProtKB-KW"/>
</dbReference>